<dbReference type="RefSeq" id="WP_079425562.1">
    <property type="nucleotide sequence ID" value="NZ_MZGV01000032.1"/>
</dbReference>
<dbReference type="SUPFAM" id="SSF48452">
    <property type="entry name" value="TPR-like"/>
    <property type="match status" value="1"/>
</dbReference>
<protein>
    <submittedName>
        <fullName evidence="5">Tetratricopeptide repeat protein</fullName>
    </submittedName>
</protein>
<evidence type="ECO:0000313" key="5">
    <source>
        <dbReference type="EMBL" id="OPJ60376.1"/>
    </source>
</evidence>
<keyword evidence="4" id="KW-1133">Transmembrane helix</keyword>
<feature type="repeat" description="TPR" evidence="3">
    <location>
        <begin position="149"/>
        <end position="182"/>
    </location>
</feature>
<dbReference type="AlphaFoldDB" id="A0A1V4IKB8"/>
<evidence type="ECO:0000313" key="6">
    <source>
        <dbReference type="Proteomes" id="UP000190080"/>
    </source>
</evidence>
<dbReference type="PANTHER" id="PTHR44943:SF8">
    <property type="entry name" value="TPR REPEAT-CONTAINING PROTEIN MJ0263"/>
    <property type="match status" value="1"/>
</dbReference>
<dbReference type="InterPro" id="IPR019734">
    <property type="entry name" value="TPR_rpt"/>
</dbReference>
<accession>A0A1V4IKB8</accession>
<keyword evidence="2 3" id="KW-0802">TPR repeat</keyword>
<dbReference type="Pfam" id="PF13174">
    <property type="entry name" value="TPR_6"/>
    <property type="match status" value="1"/>
</dbReference>
<dbReference type="PANTHER" id="PTHR44943">
    <property type="entry name" value="CELLULOSE SYNTHASE OPERON PROTEIN C"/>
    <property type="match status" value="1"/>
</dbReference>
<feature type="repeat" description="TPR" evidence="3">
    <location>
        <begin position="217"/>
        <end position="250"/>
    </location>
</feature>
<name>A0A1V4IKB8_9CLOT</name>
<keyword evidence="6" id="KW-1185">Reference proteome</keyword>
<dbReference type="Gene3D" id="1.25.40.10">
    <property type="entry name" value="Tetratricopeptide repeat domain"/>
    <property type="match status" value="3"/>
</dbReference>
<dbReference type="PROSITE" id="PS50293">
    <property type="entry name" value="TPR_REGION"/>
    <property type="match status" value="1"/>
</dbReference>
<organism evidence="5 6">
    <name type="scientific">Clostridium oryzae</name>
    <dbReference type="NCBI Taxonomy" id="1450648"/>
    <lineage>
        <taxon>Bacteria</taxon>
        <taxon>Bacillati</taxon>
        <taxon>Bacillota</taxon>
        <taxon>Clostridia</taxon>
        <taxon>Eubacteriales</taxon>
        <taxon>Clostridiaceae</taxon>
        <taxon>Clostridium</taxon>
    </lineage>
</organism>
<dbReference type="SMART" id="SM00028">
    <property type="entry name" value="TPR"/>
    <property type="match status" value="3"/>
</dbReference>
<evidence type="ECO:0000256" key="3">
    <source>
        <dbReference type="PROSITE-ProRule" id="PRU00339"/>
    </source>
</evidence>
<dbReference type="STRING" id="1450648.CLORY_28280"/>
<comment type="caution">
    <text evidence="5">The sequence shown here is derived from an EMBL/GenBank/DDBJ whole genome shotgun (WGS) entry which is preliminary data.</text>
</comment>
<dbReference type="InterPro" id="IPR011990">
    <property type="entry name" value="TPR-like_helical_dom_sf"/>
</dbReference>
<evidence type="ECO:0000256" key="1">
    <source>
        <dbReference type="ARBA" id="ARBA00022737"/>
    </source>
</evidence>
<dbReference type="PROSITE" id="PS50005">
    <property type="entry name" value="TPR"/>
    <property type="match status" value="2"/>
</dbReference>
<feature type="transmembrane region" description="Helical" evidence="4">
    <location>
        <begin position="7"/>
        <end position="23"/>
    </location>
</feature>
<dbReference type="Pfam" id="PF13181">
    <property type="entry name" value="TPR_8"/>
    <property type="match status" value="1"/>
</dbReference>
<feature type="transmembrane region" description="Helical" evidence="4">
    <location>
        <begin position="29"/>
        <end position="50"/>
    </location>
</feature>
<evidence type="ECO:0000256" key="4">
    <source>
        <dbReference type="SAM" id="Phobius"/>
    </source>
</evidence>
<keyword evidence="4" id="KW-0472">Membrane</keyword>
<reference evidence="5 6" key="1">
    <citation type="submission" date="2017-03" db="EMBL/GenBank/DDBJ databases">
        <title>Genome sequence of Clostridium oryzae DSM 28571.</title>
        <authorList>
            <person name="Poehlein A."/>
            <person name="Daniel R."/>
        </authorList>
    </citation>
    <scope>NUCLEOTIDE SEQUENCE [LARGE SCALE GENOMIC DNA]</scope>
    <source>
        <strain evidence="5 6">DSM 28571</strain>
    </source>
</reference>
<keyword evidence="1" id="KW-0677">Repeat</keyword>
<dbReference type="InterPro" id="IPR051685">
    <property type="entry name" value="Ycf3/AcsC/BcsC/TPR_MFPF"/>
</dbReference>
<dbReference type="Proteomes" id="UP000190080">
    <property type="component" value="Unassembled WGS sequence"/>
</dbReference>
<proteinExistence type="predicted"/>
<keyword evidence="4" id="KW-0812">Transmembrane</keyword>
<dbReference type="OrthoDB" id="369370at2"/>
<sequence length="271" mass="31761">MIKILKVLKFIIPVFILYLIFRINMIVGLLLIAAILVFSLLHYRYLIYYIKASKYYTAGKYTEAMIYFKKASDIGSCPDDIRHSYAFLLLKNKYLDEAEEMLNKMKQKKLKENVKYSVEMTSALVKWKKGNLNEAVDILEQVYKEFKCTTLYENLGYLLVLSKNYDRALQINEEAYKYNSSSKTICDNLGETYYYMGQYDKANEIYEALVNDNAKFIEAYYHYGLVLSKLGRREEALTNLNKALEFKENYLSEVNHNIVKEAIQATEEDSL</sequence>
<dbReference type="Pfam" id="PF13432">
    <property type="entry name" value="TPR_16"/>
    <property type="match status" value="1"/>
</dbReference>
<gene>
    <name evidence="5" type="ORF">CLORY_28280</name>
</gene>
<dbReference type="EMBL" id="MZGV01000032">
    <property type="protein sequence ID" value="OPJ60376.1"/>
    <property type="molecule type" value="Genomic_DNA"/>
</dbReference>
<evidence type="ECO:0000256" key="2">
    <source>
        <dbReference type="ARBA" id="ARBA00022803"/>
    </source>
</evidence>